<evidence type="ECO:0008006" key="12">
    <source>
        <dbReference type="Google" id="ProtNLM"/>
    </source>
</evidence>
<comment type="caution">
    <text evidence="10">The sequence shown here is derived from an EMBL/GenBank/DDBJ whole genome shotgun (WGS) entry which is preliminary data.</text>
</comment>
<evidence type="ECO:0000256" key="6">
    <source>
        <dbReference type="ARBA" id="ARBA00022989"/>
    </source>
</evidence>
<dbReference type="GO" id="GO:0050897">
    <property type="term" value="F:cobalt ion binding"/>
    <property type="evidence" value="ECO:0007669"/>
    <property type="project" value="TreeGrafter"/>
</dbReference>
<dbReference type="InterPro" id="IPR002523">
    <property type="entry name" value="MgTranspt_CorA/ZnTranspt_ZntB"/>
</dbReference>
<reference evidence="10" key="1">
    <citation type="submission" date="2020-05" db="EMBL/GenBank/DDBJ databases">
        <title>Phylogenomic resolution of chytrid fungi.</title>
        <authorList>
            <person name="Stajich J.E."/>
            <person name="Amses K."/>
            <person name="Simmons R."/>
            <person name="Seto K."/>
            <person name="Myers J."/>
            <person name="Bonds A."/>
            <person name="Quandt C.A."/>
            <person name="Barry K."/>
            <person name="Liu P."/>
            <person name="Grigoriev I."/>
            <person name="Longcore J.E."/>
            <person name="James T.Y."/>
        </authorList>
    </citation>
    <scope>NUCLEOTIDE SEQUENCE</scope>
    <source>
        <strain evidence="10">JEL0476</strain>
    </source>
</reference>
<dbReference type="PANTHER" id="PTHR46494:SF1">
    <property type="entry name" value="CORA FAMILY METAL ION TRANSPORTER (EUROFUNG)"/>
    <property type="match status" value="1"/>
</dbReference>
<keyword evidence="11" id="KW-1185">Reference proteome</keyword>
<proteinExistence type="inferred from homology"/>
<evidence type="ECO:0000256" key="2">
    <source>
        <dbReference type="ARBA" id="ARBA00009765"/>
    </source>
</evidence>
<keyword evidence="6 9" id="KW-1133">Transmembrane helix</keyword>
<evidence type="ECO:0000256" key="9">
    <source>
        <dbReference type="SAM" id="Phobius"/>
    </source>
</evidence>
<dbReference type="Gene3D" id="1.20.58.340">
    <property type="entry name" value="Magnesium transport protein CorA, transmembrane region"/>
    <property type="match status" value="2"/>
</dbReference>
<protein>
    <recommendedName>
        <fullName evidence="12">Magnesium transporter</fullName>
    </recommendedName>
</protein>
<comment type="similarity">
    <text evidence="2">Belongs to the CorA metal ion transporter (MIT) (TC 1.A.35) family.</text>
</comment>
<evidence type="ECO:0000256" key="3">
    <source>
        <dbReference type="ARBA" id="ARBA00022448"/>
    </source>
</evidence>
<feature type="compositionally biased region" description="Polar residues" evidence="8">
    <location>
        <begin position="9"/>
        <end position="42"/>
    </location>
</feature>
<evidence type="ECO:0000256" key="5">
    <source>
        <dbReference type="ARBA" id="ARBA00022692"/>
    </source>
</evidence>
<gene>
    <name evidence="10" type="ORF">HK099_001570</name>
</gene>
<dbReference type="AlphaFoldDB" id="A0AAD5XUZ2"/>
<dbReference type="Gene3D" id="3.30.460.20">
    <property type="entry name" value="CorA soluble domain-like"/>
    <property type="match status" value="1"/>
</dbReference>
<feature type="region of interest" description="Disordered" evidence="8">
    <location>
        <begin position="1"/>
        <end position="42"/>
    </location>
</feature>
<feature type="transmembrane region" description="Helical" evidence="9">
    <location>
        <begin position="456"/>
        <end position="475"/>
    </location>
</feature>
<dbReference type="SUPFAM" id="SSF143865">
    <property type="entry name" value="CorA soluble domain-like"/>
    <property type="match status" value="1"/>
</dbReference>
<dbReference type="SUPFAM" id="SSF144083">
    <property type="entry name" value="Magnesium transport protein CorA, transmembrane region"/>
    <property type="match status" value="1"/>
</dbReference>
<keyword evidence="3" id="KW-0813">Transport</keyword>
<dbReference type="InterPro" id="IPR045861">
    <property type="entry name" value="CorA_cytoplasmic_dom"/>
</dbReference>
<keyword evidence="7 9" id="KW-0472">Membrane</keyword>
<sequence>MDEAAGSAVISNKPAQAEGTANETNPTPTTLPSDNLPSSKYFKSSSNNALNKFKTAAKKIIAVKRVQTGQSHKTRIGVAPGVDLQTPPQEIEEIHVLTNISVIDYDQEHCTETNLQNDTLPAFLKLERPSYSKVRWINVQGISFDVIKILGTFFKLHPLALEDIFHIPQRTKCDFYDEHLFVSMILLSLHSPSNEDLTKNTLKRNNQDLPVSSLGDSEQNNNWQRSLLFGGRQEYFKKLGLTSDDLEKFIRPDAEIEQCSFFMFKNGLIISIFQNEGKHITENIKRRLNPHHFESNSKLHTALSWPTNSNSGSALTLLRKTSDSSLLLHALIDGCVDNNFPLTEFYAHQINQLQDLVVSNPRAAYTKTLHMISKELKLIHRTLKPQERLIISLRDSVEEEDSVPISKRSKVYFGDILDHTLTINEELQAFEVNAHDLVDLTFNSLSHSTNESMRTLAVVSLIFLPTTFLAGVYGMNFDYFPELHMELG</sequence>
<keyword evidence="4" id="KW-1003">Cell membrane</keyword>
<evidence type="ECO:0000256" key="1">
    <source>
        <dbReference type="ARBA" id="ARBA00004651"/>
    </source>
</evidence>
<dbReference type="GO" id="GO:0005886">
    <property type="term" value="C:plasma membrane"/>
    <property type="evidence" value="ECO:0007669"/>
    <property type="project" value="UniProtKB-SubCell"/>
</dbReference>
<evidence type="ECO:0000313" key="11">
    <source>
        <dbReference type="Proteomes" id="UP001211065"/>
    </source>
</evidence>
<dbReference type="GO" id="GO:0000287">
    <property type="term" value="F:magnesium ion binding"/>
    <property type="evidence" value="ECO:0007669"/>
    <property type="project" value="TreeGrafter"/>
</dbReference>
<dbReference type="Pfam" id="PF01544">
    <property type="entry name" value="CorA"/>
    <property type="match status" value="1"/>
</dbReference>
<dbReference type="InterPro" id="IPR045863">
    <property type="entry name" value="CorA_TM1_TM2"/>
</dbReference>
<name>A0AAD5XUZ2_9FUNG</name>
<dbReference type="EMBL" id="JADGJW010001455">
    <property type="protein sequence ID" value="KAJ3203236.1"/>
    <property type="molecule type" value="Genomic_DNA"/>
</dbReference>
<evidence type="ECO:0000256" key="8">
    <source>
        <dbReference type="SAM" id="MobiDB-lite"/>
    </source>
</evidence>
<evidence type="ECO:0000313" key="10">
    <source>
        <dbReference type="EMBL" id="KAJ3203236.1"/>
    </source>
</evidence>
<dbReference type="GO" id="GO:0015087">
    <property type="term" value="F:cobalt ion transmembrane transporter activity"/>
    <property type="evidence" value="ECO:0007669"/>
    <property type="project" value="TreeGrafter"/>
</dbReference>
<evidence type="ECO:0000256" key="4">
    <source>
        <dbReference type="ARBA" id="ARBA00022475"/>
    </source>
</evidence>
<keyword evidence="5 9" id="KW-0812">Transmembrane</keyword>
<dbReference type="PANTHER" id="PTHR46494">
    <property type="entry name" value="CORA FAMILY METAL ION TRANSPORTER (EUROFUNG)"/>
    <property type="match status" value="1"/>
</dbReference>
<evidence type="ECO:0000256" key="7">
    <source>
        <dbReference type="ARBA" id="ARBA00023136"/>
    </source>
</evidence>
<dbReference type="GO" id="GO:0015095">
    <property type="term" value="F:magnesium ion transmembrane transporter activity"/>
    <property type="evidence" value="ECO:0007669"/>
    <property type="project" value="TreeGrafter"/>
</dbReference>
<comment type="subcellular location">
    <subcellularLocation>
        <location evidence="1">Cell membrane</location>
        <topology evidence="1">Multi-pass membrane protein</topology>
    </subcellularLocation>
</comment>
<organism evidence="10 11">
    <name type="scientific">Clydaea vesicula</name>
    <dbReference type="NCBI Taxonomy" id="447962"/>
    <lineage>
        <taxon>Eukaryota</taxon>
        <taxon>Fungi</taxon>
        <taxon>Fungi incertae sedis</taxon>
        <taxon>Chytridiomycota</taxon>
        <taxon>Chytridiomycota incertae sedis</taxon>
        <taxon>Chytridiomycetes</taxon>
        <taxon>Lobulomycetales</taxon>
        <taxon>Lobulomycetaceae</taxon>
        <taxon>Clydaea</taxon>
    </lineage>
</organism>
<dbReference type="Proteomes" id="UP001211065">
    <property type="component" value="Unassembled WGS sequence"/>
</dbReference>
<feature type="non-terminal residue" evidence="10">
    <location>
        <position position="1"/>
    </location>
</feature>
<accession>A0AAD5XUZ2</accession>